<evidence type="ECO:0000313" key="3">
    <source>
        <dbReference type="WBParaSite" id="ASIM_0000592701-mRNA-1"/>
    </source>
</evidence>
<reference evidence="1 2" key="2">
    <citation type="submission" date="2018-11" db="EMBL/GenBank/DDBJ databases">
        <authorList>
            <consortium name="Pathogen Informatics"/>
        </authorList>
    </citation>
    <scope>NUCLEOTIDE SEQUENCE [LARGE SCALE GENOMIC DNA]</scope>
</reference>
<gene>
    <name evidence="1" type="ORF">ASIM_LOCUS5722</name>
</gene>
<proteinExistence type="predicted"/>
<name>A0A0M3JE84_ANISI</name>
<evidence type="ECO:0000313" key="2">
    <source>
        <dbReference type="Proteomes" id="UP000267096"/>
    </source>
</evidence>
<accession>A0A0M3JE84</accession>
<reference evidence="3" key="1">
    <citation type="submission" date="2017-02" db="UniProtKB">
        <authorList>
            <consortium name="WormBaseParasite"/>
        </authorList>
    </citation>
    <scope>IDENTIFICATION</scope>
</reference>
<evidence type="ECO:0000313" key="1">
    <source>
        <dbReference type="EMBL" id="VDK25968.1"/>
    </source>
</evidence>
<sequence>MRHVPDRDRQSVSFVNVAARLRGAARRRTRGSAAMRAEQFLEEHSTDRQTRQAASIVRAVRASARDSTSSSLHRLPFFSDITSLGVSSTAEARRHSSAASRSYYYRLKLFPSKKSGKGIKLKVFLPFLKFFIQL</sequence>
<dbReference type="WBParaSite" id="ASIM_0000592701-mRNA-1">
    <property type="protein sequence ID" value="ASIM_0000592701-mRNA-1"/>
    <property type="gene ID" value="ASIM_0000592701"/>
</dbReference>
<dbReference type="AlphaFoldDB" id="A0A0M3JE84"/>
<keyword evidence="2" id="KW-1185">Reference proteome</keyword>
<dbReference type="EMBL" id="UYRR01011517">
    <property type="protein sequence ID" value="VDK25968.1"/>
    <property type="molecule type" value="Genomic_DNA"/>
</dbReference>
<protein>
    <submittedName>
        <fullName evidence="1 3">Uncharacterized protein</fullName>
    </submittedName>
</protein>
<organism evidence="3">
    <name type="scientific">Anisakis simplex</name>
    <name type="common">Herring worm</name>
    <dbReference type="NCBI Taxonomy" id="6269"/>
    <lineage>
        <taxon>Eukaryota</taxon>
        <taxon>Metazoa</taxon>
        <taxon>Ecdysozoa</taxon>
        <taxon>Nematoda</taxon>
        <taxon>Chromadorea</taxon>
        <taxon>Rhabditida</taxon>
        <taxon>Spirurina</taxon>
        <taxon>Ascaridomorpha</taxon>
        <taxon>Ascaridoidea</taxon>
        <taxon>Anisakidae</taxon>
        <taxon>Anisakis</taxon>
        <taxon>Anisakis simplex complex</taxon>
    </lineage>
</organism>
<dbReference type="Proteomes" id="UP000267096">
    <property type="component" value="Unassembled WGS sequence"/>
</dbReference>